<organism evidence="3 4">
    <name type="scientific">Candidatus Mediterraneibacter stercoravium</name>
    <dbReference type="NCBI Taxonomy" id="2838685"/>
    <lineage>
        <taxon>Bacteria</taxon>
        <taxon>Bacillati</taxon>
        <taxon>Bacillota</taxon>
        <taxon>Clostridia</taxon>
        <taxon>Lachnospirales</taxon>
        <taxon>Lachnospiraceae</taxon>
        <taxon>Mediterraneibacter</taxon>
    </lineage>
</organism>
<evidence type="ECO:0000313" key="3">
    <source>
        <dbReference type="EMBL" id="HIZ74545.1"/>
    </source>
</evidence>
<keyword evidence="2" id="KW-0812">Transmembrane</keyword>
<keyword evidence="2" id="KW-0472">Membrane</keyword>
<dbReference type="Proteomes" id="UP000824116">
    <property type="component" value="Unassembled WGS sequence"/>
</dbReference>
<reference evidence="3" key="1">
    <citation type="journal article" date="2021" name="PeerJ">
        <title>Extensive microbial diversity within the chicken gut microbiome revealed by metagenomics and culture.</title>
        <authorList>
            <person name="Gilroy R."/>
            <person name="Ravi A."/>
            <person name="Getino M."/>
            <person name="Pursley I."/>
            <person name="Horton D.L."/>
            <person name="Alikhan N.F."/>
            <person name="Baker D."/>
            <person name="Gharbi K."/>
            <person name="Hall N."/>
            <person name="Watson M."/>
            <person name="Adriaenssens E.M."/>
            <person name="Foster-Nyarko E."/>
            <person name="Jarju S."/>
            <person name="Secka A."/>
            <person name="Antonio M."/>
            <person name="Oren A."/>
            <person name="Chaudhuri R.R."/>
            <person name="La Ragione R."/>
            <person name="Hildebrand F."/>
            <person name="Pallen M.J."/>
        </authorList>
    </citation>
    <scope>NUCLEOTIDE SEQUENCE</scope>
    <source>
        <strain evidence="3">CHK196-3914</strain>
    </source>
</reference>
<accession>A0A9D2G971</accession>
<evidence type="ECO:0000256" key="1">
    <source>
        <dbReference type="SAM" id="MobiDB-lite"/>
    </source>
</evidence>
<evidence type="ECO:0000256" key="2">
    <source>
        <dbReference type="SAM" id="Phobius"/>
    </source>
</evidence>
<feature type="transmembrane region" description="Helical" evidence="2">
    <location>
        <begin position="12"/>
        <end position="35"/>
    </location>
</feature>
<reference evidence="3" key="2">
    <citation type="submission" date="2021-04" db="EMBL/GenBank/DDBJ databases">
        <authorList>
            <person name="Gilroy R."/>
        </authorList>
    </citation>
    <scope>NUCLEOTIDE SEQUENCE</scope>
    <source>
        <strain evidence="3">CHK196-3914</strain>
    </source>
</reference>
<dbReference type="AlphaFoldDB" id="A0A9D2G971"/>
<sequence length="233" mass="25637">MLEAEFINLYHTGFIVCLCLMILFIGISIILFFVFRIRDVFDFMTGRGQKRTIRMMEEANARTGKLREDYIPNTSSDLQRTPSGSIPAVSYPVTQPTDTGREPTAKIPRQAGAEEKTYAPTAAPSEGSEETELLMNMGSEETQLLMDMGAEETQLLKDAGNEETQLLDHGGNEETQLLDSTVAERAEAAADPGYGETVVLSSCQSDDAAGKGRFPGQFIIIKDTMLIHTDELI</sequence>
<protein>
    <submittedName>
        <fullName evidence="3">Uncharacterized protein</fullName>
    </submittedName>
</protein>
<keyword evidence="2" id="KW-1133">Transmembrane helix</keyword>
<feature type="compositionally biased region" description="Polar residues" evidence="1">
    <location>
        <begin position="72"/>
        <end position="84"/>
    </location>
</feature>
<feature type="region of interest" description="Disordered" evidence="1">
    <location>
        <begin position="68"/>
        <end position="128"/>
    </location>
</feature>
<gene>
    <name evidence="3" type="ORF">H9723_04775</name>
</gene>
<evidence type="ECO:0000313" key="4">
    <source>
        <dbReference type="Proteomes" id="UP000824116"/>
    </source>
</evidence>
<dbReference type="EMBL" id="DXAY01000113">
    <property type="protein sequence ID" value="HIZ74545.1"/>
    <property type="molecule type" value="Genomic_DNA"/>
</dbReference>
<proteinExistence type="predicted"/>
<comment type="caution">
    <text evidence="3">The sequence shown here is derived from an EMBL/GenBank/DDBJ whole genome shotgun (WGS) entry which is preliminary data.</text>
</comment>
<name>A0A9D2G971_9FIRM</name>